<evidence type="ECO:0000313" key="2">
    <source>
        <dbReference type="Proteomes" id="UP000253970"/>
    </source>
</evidence>
<gene>
    <name evidence="1" type="ORF">C1875_03565</name>
</gene>
<reference evidence="1 2" key="1">
    <citation type="journal article" date="2018" name="Elife">
        <title>Discovery and characterization of a prevalent human gut bacterial enzyme sufficient for the inactivation of a family of plant toxins.</title>
        <authorList>
            <person name="Koppel N."/>
            <person name="Bisanz J.E."/>
            <person name="Pandelia M.E."/>
            <person name="Turnbaugh P.J."/>
            <person name="Balskus E.P."/>
        </authorList>
    </citation>
    <scope>NUCLEOTIDE SEQUENCE [LARGE SCALE GENOMIC DNA]</scope>
    <source>
        <strain evidence="1 2">W1 BHI 6</strain>
    </source>
</reference>
<proteinExistence type="predicted"/>
<dbReference type="EMBL" id="PPTU01000003">
    <property type="protein sequence ID" value="RDB72559.1"/>
    <property type="molecule type" value="Genomic_DNA"/>
</dbReference>
<comment type="caution">
    <text evidence="1">The sequence shown here is derived from an EMBL/GenBank/DDBJ whole genome shotgun (WGS) entry which is preliminary data.</text>
</comment>
<sequence>MHARQADQTSLFAPVDAAAAFASLYQRWFDDALGLARANRHQARRAIGSHVADVLALFDERARAYLPGAPTVLRFEGCDLAVFVMRGPHIALHVGSVETDAPIAGLRWKSLRPCSYAIGRQVSDLVFCTDENGLLVELEIVLDDGGRLVVGGGRPACEHDEEAMPQAV</sequence>
<accession>A0A369MNA4</accession>
<protein>
    <submittedName>
        <fullName evidence="1">Uncharacterized protein</fullName>
    </submittedName>
</protein>
<evidence type="ECO:0000313" key="1">
    <source>
        <dbReference type="EMBL" id="RDB72559.1"/>
    </source>
</evidence>
<dbReference type="RefSeq" id="WP_114533004.1">
    <property type="nucleotide sequence ID" value="NZ_JADNER010000002.1"/>
</dbReference>
<dbReference type="Proteomes" id="UP000253970">
    <property type="component" value="Unassembled WGS sequence"/>
</dbReference>
<organism evidence="1 2">
    <name type="scientific">Eggerthella lenta</name>
    <name type="common">Eubacterium lentum</name>
    <dbReference type="NCBI Taxonomy" id="84112"/>
    <lineage>
        <taxon>Bacteria</taxon>
        <taxon>Bacillati</taxon>
        <taxon>Actinomycetota</taxon>
        <taxon>Coriobacteriia</taxon>
        <taxon>Eggerthellales</taxon>
        <taxon>Eggerthellaceae</taxon>
        <taxon>Eggerthella</taxon>
    </lineage>
</organism>
<name>A0A369MNA4_EGGLN</name>
<dbReference type="AlphaFoldDB" id="A0A369MNA4"/>